<organism evidence="1 2">
    <name type="scientific">Pseudonocardia broussonetiae</name>
    <dbReference type="NCBI Taxonomy" id="2736640"/>
    <lineage>
        <taxon>Bacteria</taxon>
        <taxon>Bacillati</taxon>
        <taxon>Actinomycetota</taxon>
        <taxon>Actinomycetes</taxon>
        <taxon>Pseudonocardiales</taxon>
        <taxon>Pseudonocardiaceae</taxon>
        <taxon>Pseudonocardia</taxon>
    </lineage>
</organism>
<dbReference type="AlphaFoldDB" id="A0A6M6JNF4"/>
<gene>
    <name evidence="1" type="ORF">HOP40_26420</name>
</gene>
<name>A0A6M6JNF4_9PSEU</name>
<evidence type="ECO:0000313" key="2">
    <source>
        <dbReference type="Proteomes" id="UP000505377"/>
    </source>
</evidence>
<keyword evidence="2" id="KW-1185">Reference proteome</keyword>
<dbReference type="EMBL" id="CP053564">
    <property type="protein sequence ID" value="QJY48875.1"/>
    <property type="molecule type" value="Genomic_DNA"/>
</dbReference>
<evidence type="ECO:0008006" key="3">
    <source>
        <dbReference type="Google" id="ProtNLM"/>
    </source>
</evidence>
<reference evidence="1 2" key="1">
    <citation type="submission" date="2020-05" db="EMBL/GenBank/DDBJ databases">
        <authorList>
            <person name="Mo P."/>
        </authorList>
    </citation>
    <scope>NUCLEOTIDE SEQUENCE [LARGE SCALE GENOMIC DNA]</scope>
    <source>
        <strain evidence="1 2">Gen01</strain>
    </source>
</reference>
<sequence>MGTFQNLAAAANAVVRPLVLSPRWGRLLGGSMTVVTYTGRRSGRTFSLPVAYRRDGDDVTIRVEFPDRKSWWRGFTGEGGPLAVRLGGVERTGHGVARRAGRRVVVAVRLDPV</sequence>
<dbReference type="InterPro" id="IPR012349">
    <property type="entry name" value="Split_barrel_FMN-bd"/>
</dbReference>
<dbReference type="RefSeq" id="WP_172163343.1">
    <property type="nucleotide sequence ID" value="NZ_CP053564.1"/>
</dbReference>
<accession>A0A6M6JNF4</accession>
<proteinExistence type="predicted"/>
<dbReference type="KEGG" id="pbro:HOP40_26420"/>
<dbReference type="Gene3D" id="2.30.110.10">
    <property type="entry name" value="Electron Transport, Fmn-binding Protein, Chain A"/>
    <property type="match status" value="1"/>
</dbReference>
<dbReference type="Proteomes" id="UP000505377">
    <property type="component" value="Chromosome"/>
</dbReference>
<protein>
    <recommendedName>
        <fullName evidence="3">DUF385 domain-containing protein</fullName>
    </recommendedName>
</protein>
<evidence type="ECO:0000313" key="1">
    <source>
        <dbReference type="EMBL" id="QJY48875.1"/>
    </source>
</evidence>